<dbReference type="Gene3D" id="3.30.9.10">
    <property type="entry name" value="D-Amino Acid Oxidase, subunit A, domain 2"/>
    <property type="match status" value="1"/>
</dbReference>
<feature type="domain" description="Alpha-glycerophosphate oxidase C-terminal" evidence="8">
    <location>
        <begin position="492"/>
        <end position="626"/>
    </location>
</feature>
<protein>
    <recommendedName>
        <fullName evidence="3">glycerol-3-phosphate dehydrogenase</fullName>
        <ecNumber evidence="3">1.1.5.3</ecNumber>
    </recommendedName>
</protein>
<keyword evidence="10" id="KW-1185">Reference proteome</keyword>
<evidence type="ECO:0000256" key="4">
    <source>
        <dbReference type="ARBA" id="ARBA00022630"/>
    </source>
</evidence>
<dbReference type="EMBL" id="HG675676">
    <property type="protein sequence ID" value="CDJ41868.1"/>
    <property type="molecule type" value="Genomic_DNA"/>
</dbReference>
<dbReference type="InterPro" id="IPR006076">
    <property type="entry name" value="FAD-dep_OxRdtase"/>
</dbReference>
<dbReference type="OrthoDB" id="354166at2759"/>
<dbReference type="Pfam" id="PF16901">
    <property type="entry name" value="DAO_C"/>
    <property type="match status" value="1"/>
</dbReference>
<dbReference type="PANTHER" id="PTHR11985:SF15">
    <property type="entry name" value="GLYCEROL-3-PHOSPHATE DEHYDROGENASE, MITOCHONDRIAL"/>
    <property type="match status" value="1"/>
</dbReference>
<dbReference type="GO" id="GO:0004368">
    <property type="term" value="F:glycerol-3-phosphate dehydrogenase (quinone) activity"/>
    <property type="evidence" value="ECO:0007669"/>
    <property type="project" value="UniProtKB-EC"/>
</dbReference>
<evidence type="ECO:0000256" key="1">
    <source>
        <dbReference type="ARBA" id="ARBA00001974"/>
    </source>
</evidence>
<dbReference type="OMA" id="PHIVKPM"/>
<dbReference type="VEuPathDB" id="ToxoDB:ETH_00022360"/>
<dbReference type="EC" id="1.1.5.3" evidence="3"/>
<comment type="similarity">
    <text evidence="2">Belongs to the FAD-dependent glycerol-3-phosphate dehydrogenase family.</text>
</comment>
<evidence type="ECO:0000313" key="9">
    <source>
        <dbReference type="EMBL" id="CDJ41868.1"/>
    </source>
</evidence>
<dbReference type="PRINTS" id="PR01001">
    <property type="entry name" value="FADG3PDH"/>
</dbReference>
<evidence type="ECO:0000256" key="3">
    <source>
        <dbReference type="ARBA" id="ARBA00013029"/>
    </source>
</evidence>
<sequence length="653" mass="72143">MHVLGRRLAYSSLAVGASAAIANTFFCRQHKRGSVPVGTRYYVGQTEALEAAAQEIPQKAHRRDCFPPTYLPPSREEMIAKMKKEKFDVLVIGGGASGVGVLFDASSRGLKSCLVESNDFASGTSSKSTKLVHGGIRYLQKACETFDWGQLSLVCEALEERAHLLRAAPHIAEPLAILMPIYKMWQIPYYWFGVKAYGFLANLVCCGDTQIPPTSYLSARTSRFTLPLLPREGLKGSLLYFDGQMNDSRMCLSLALSPTVPGFVEGMQPAAAANHVAAKEFIKNENGQIIAVKVQDRETDEEFTIHCKVVVNCTGPLTDSVRKMDHEDAASLVIPAAGTHIVLPHWYTHKTPFGLLLPQTSDGRVLFLLPWEGRTVAGTTDAPANKAAEPRPGVSEVDFLVNELSAYLRMDPQQMRGDIQSVWAGHRPLISQTSEAKDTAGVVRSHTVLVDHESGLISLMGGKWTTYRRMAQDAVDTLLEVHKDKVAASMPCRTKGMKVQGAVDPLGTLQPEDCRFCSGKLEHELSTSFPFLTFEQREHLVRHYGFMARDVVELAKKESLMEPLVEGLPYLKAEVLYACRYEQARSVSDILARRLPILFLDHKLGVEAIDTVCSMMAKELGWSAATANKKKQEAKKYAETFTAAPEEERPERP</sequence>
<evidence type="ECO:0000256" key="2">
    <source>
        <dbReference type="ARBA" id="ARBA00007330"/>
    </source>
</evidence>
<feature type="domain" description="FAD dependent oxidoreductase" evidence="7">
    <location>
        <begin position="88"/>
        <end position="468"/>
    </location>
</feature>
<comment type="cofactor">
    <cofactor evidence="1">
        <name>FAD</name>
        <dbReference type="ChEBI" id="CHEBI:57692"/>
    </cofactor>
</comment>
<dbReference type="SUPFAM" id="SSF54373">
    <property type="entry name" value="FAD-linked reductases, C-terminal domain"/>
    <property type="match status" value="1"/>
</dbReference>
<dbReference type="InterPro" id="IPR038299">
    <property type="entry name" value="DAO_C_sf"/>
</dbReference>
<dbReference type="PROSITE" id="PS00978">
    <property type="entry name" value="FAD_G3PDH_2"/>
    <property type="match status" value="1"/>
</dbReference>
<dbReference type="Proteomes" id="UP000030747">
    <property type="component" value="Unassembled WGS sequence"/>
</dbReference>
<organism evidence="9 10">
    <name type="scientific">Eimeria tenella</name>
    <name type="common">Coccidian parasite</name>
    <dbReference type="NCBI Taxonomy" id="5802"/>
    <lineage>
        <taxon>Eukaryota</taxon>
        <taxon>Sar</taxon>
        <taxon>Alveolata</taxon>
        <taxon>Apicomplexa</taxon>
        <taxon>Conoidasida</taxon>
        <taxon>Coccidia</taxon>
        <taxon>Eucoccidiorida</taxon>
        <taxon>Eimeriorina</taxon>
        <taxon>Eimeriidae</taxon>
        <taxon>Eimeria</taxon>
    </lineage>
</organism>
<proteinExistence type="inferred from homology"/>
<dbReference type="GO" id="GO:0006072">
    <property type="term" value="P:glycerol-3-phosphate metabolic process"/>
    <property type="evidence" value="ECO:0007669"/>
    <property type="project" value="InterPro"/>
</dbReference>
<dbReference type="InterPro" id="IPR036188">
    <property type="entry name" value="FAD/NAD-bd_sf"/>
</dbReference>
<reference evidence="9" key="1">
    <citation type="submission" date="2013-10" db="EMBL/GenBank/DDBJ databases">
        <title>Genomic analysis of the causative agents of coccidiosis in chickens.</title>
        <authorList>
            <person name="Reid A.J."/>
            <person name="Blake D."/>
            <person name="Billington K."/>
            <person name="Browne H."/>
            <person name="Dunn M."/>
            <person name="Hung S."/>
            <person name="Kawahara F."/>
            <person name="Miranda-Saavedra D."/>
            <person name="Mourier T."/>
            <person name="Nagra H."/>
            <person name="Otto T.D."/>
            <person name="Rawlings N."/>
            <person name="Sanchez A."/>
            <person name="Sanders M."/>
            <person name="Subramaniam C."/>
            <person name="Tay Y."/>
            <person name="Dear P."/>
            <person name="Doerig C."/>
            <person name="Gruber A."/>
            <person name="Parkinson J."/>
            <person name="Shirley M."/>
            <person name="Wan K.L."/>
            <person name="Berriman M."/>
            <person name="Tomley F."/>
            <person name="Pain A."/>
        </authorList>
    </citation>
    <scope>NUCLEOTIDE SEQUENCE [LARGE SCALE GENOMIC DNA]</scope>
    <source>
        <strain evidence="9">Houghton</strain>
    </source>
</reference>
<dbReference type="Gene3D" id="3.50.50.60">
    <property type="entry name" value="FAD/NAD(P)-binding domain"/>
    <property type="match status" value="1"/>
</dbReference>
<dbReference type="InterPro" id="IPR000447">
    <property type="entry name" value="G3P_DH_FAD-dep"/>
</dbReference>
<dbReference type="Pfam" id="PF01266">
    <property type="entry name" value="DAO"/>
    <property type="match status" value="1"/>
</dbReference>
<keyword evidence="5" id="KW-0274">FAD</keyword>
<evidence type="ECO:0000259" key="7">
    <source>
        <dbReference type="Pfam" id="PF01266"/>
    </source>
</evidence>
<evidence type="ECO:0000256" key="5">
    <source>
        <dbReference type="ARBA" id="ARBA00022827"/>
    </source>
</evidence>
<dbReference type="GeneID" id="25253584"/>
<dbReference type="PANTHER" id="PTHR11985">
    <property type="entry name" value="GLYCEROL-3-PHOSPHATE DEHYDROGENASE"/>
    <property type="match status" value="1"/>
</dbReference>
<dbReference type="Gene3D" id="1.10.8.870">
    <property type="entry name" value="Alpha-glycerophosphate oxidase, cap domain"/>
    <property type="match status" value="1"/>
</dbReference>
<dbReference type="SUPFAM" id="SSF51905">
    <property type="entry name" value="FAD/NAD(P)-binding domain"/>
    <property type="match status" value="1"/>
</dbReference>
<dbReference type="AlphaFoldDB" id="U6KY45"/>
<dbReference type="VEuPathDB" id="ToxoDB:ETH2_1433000"/>
<keyword evidence="6" id="KW-0560">Oxidoreductase</keyword>
<reference evidence="9" key="2">
    <citation type="submission" date="2013-10" db="EMBL/GenBank/DDBJ databases">
        <authorList>
            <person name="Aslett M."/>
        </authorList>
    </citation>
    <scope>NUCLEOTIDE SEQUENCE [LARGE SCALE GENOMIC DNA]</scope>
    <source>
        <strain evidence="9">Houghton</strain>
    </source>
</reference>
<name>U6KY45_EIMTE</name>
<keyword evidence="4" id="KW-0285">Flavoprotein</keyword>
<dbReference type="InterPro" id="IPR031656">
    <property type="entry name" value="DAO_C"/>
</dbReference>
<evidence type="ECO:0000259" key="8">
    <source>
        <dbReference type="Pfam" id="PF16901"/>
    </source>
</evidence>
<accession>U6KY45</accession>
<dbReference type="RefSeq" id="XP_013232618.1">
    <property type="nucleotide sequence ID" value="XM_013377164.1"/>
</dbReference>
<dbReference type="GO" id="GO:0005739">
    <property type="term" value="C:mitochondrion"/>
    <property type="evidence" value="ECO:0007669"/>
    <property type="project" value="TreeGrafter"/>
</dbReference>
<evidence type="ECO:0000256" key="6">
    <source>
        <dbReference type="ARBA" id="ARBA00023002"/>
    </source>
</evidence>
<evidence type="ECO:0000313" key="10">
    <source>
        <dbReference type="Proteomes" id="UP000030747"/>
    </source>
</evidence>
<gene>
    <name evidence="9" type="ORF">ETH_00022360</name>
</gene>